<evidence type="ECO:0000313" key="2">
    <source>
        <dbReference type="EMBL" id="ABA90052.1"/>
    </source>
</evidence>
<evidence type="ECO:0000259" key="1">
    <source>
        <dbReference type="Pfam" id="PF04965"/>
    </source>
</evidence>
<feature type="domain" description="IraD/Gp25-like" evidence="1">
    <location>
        <begin position="30"/>
        <end position="106"/>
    </location>
</feature>
<dbReference type="eggNOG" id="COG3518">
    <property type="taxonomic scope" value="Bacteria"/>
</dbReference>
<protein>
    <submittedName>
        <fullName evidence="2">Type VI secretion system needle hub protein TssE</fullName>
    </submittedName>
</protein>
<accession>Q3A0Q5</accession>
<organism evidence="2 3">
    <name type="scientific">Syntrophotalea carbinolica (strain DSM 2380 / NBRC 103641 / GraBd1)</name>
    <name type="common">Pelobacter carbinolicus</name>
    <dbReference type="NCBI Taxonomy" id="338963"/>
    <lineage>
        <taxon>Bacteria</taxon>
        <taxon>Pseudomonadati</taxon>
        <taxon>Thermodesulfobacteriota</taxon>
        <taxon>Desulfuromonadia</taxon>
        <taxon>Desulfuromonadales</taxon>
        <taxon>Syntrophotaleaceae</taxon>
        <taxon>Syntrophotalea</taxon>
    </lineage>
</organism>
<dbReference type="KEGG" id="pca:Pcar_2817"/>
<sequence>MSQTIFDILTSDPSGESRGELRSSEEDLYLSIRNHLRRLFNSRRGSLTHLPHFGMPDIAALYLELPYTSDRIMSALRQCVIEFEPRLGHPHVRAIHHEDDRDVTQFELFGETPLGRRVKYIVSLYRTGAVEVATTWEQYTHG</sequence>
<proteinExistence type="predicted"/>
<dbReference type="Pfam" id="PF04965">
    <property type="entry name" value="GPW_gp25"/>
    <property type="match status" value="1"/>
</dbReference>
<dbReference type="InterPro" id="IPR017737">
    <property type="entry name" value="TssE1-like"/>
</dbReference>
<keyword evidence="3" id="KW-1185">Reference proteome</keyword>
<dbReference type="RefSeq" id="WP_011342598.1">
    <property type="nucleotide sequence ID" value="NC_007498.2"/>
</dbReference>
<gene>
    <name evidence="2" type="primary">tssE</name>
    <name evidence="2" type="ordered locus">Pcar_2817</name>
</gene>
<reference evidence="3" key="1">
    <citation type="submission" date="2005-10" db="EMBL/GenBank/DDBJ databases">
        <title>Complete sequence of Pelobacter carbinolicus DSM 2380.</title>
        <authorList>
            <person name="Copeland A."/>
            <person name="Lucas S."/>
            <person name="Lapidus A."/>
            <person name="Barry K."/>
            <person name="Detter J.C."/>
            <person name="Glavina T."/>
            <person name="Hammon N."/>
            <person name="Israni S."/>
            <person name="Pitluck S."/>
            <person name="Chertkov O."/>
            <person name="Schmutz J."/>
            <person name="Larimer F."/>
            <person name="Land M."/>
            <person name="Kyrpides N."/>
            <person name="Ivanova N."/>
            <person name="Richardson P."/>
        </authorList>
    </citation>
    <scope>NUCLEOTIDE SEQUENCE [LARGE SCALE GENOMIC DNA]</scope>
    <source>
        <strain evidence="3">DSM 2380 / NBRC 103641 / GraBd1</strain>
    </source>
</reference>
<dbReference type="SUPFAM" id="SSF160719">
    <property type="entry name" value="gpW/gp25-like"/>
    <property type="match status" value="1"/>
</dbReference>
<dbReference type="Proteomes" id="UP000002534">
    <property type="component" value="Chromosome"/>
</dbReference>
<dbReference type="OrthoDB" id="1524306at2"/>
<dbReference type="NCBIfam" id="TIGR03357">
    <property type="entry name" value="VI_zyme"/>
    <property type="match status" value="1"/>
</dbReference>
<dbReference type="EMBL" id="CP000142">
    <property type="protein sequence ID" value="ABA90052.1"/>
    <property type="molecule type" value="Genomic_DNA"/>
</dbReference>
<dbReference type="STRING" id="338963.Pcar_2817"/>
<name>Q3A0Q5_SYNC1</name>
<dbReference type="AlphaFoldDB" id="Q3A0Q5"/>
<dbReference type="InterPro" id="IPR007048">
    <property type="entry name" value="IraD/Gp25-like"/>
</dbReference>
<reference evidence="2 3" key="2">
    <citation type="journal article" date="2012" name="BMC Genomics">
        <title>The genome of Pelobacter carbinolicus reveals surprising metabolic capabilities and physiological features.</title>
        <authorList>
            <person name="Aklujkar M."/>
            <person name="Haveman S.A."/>
            <person name="Didonato R.Jr."/>
            <person name="Chertkov O."/>
            <person name="Han C.S."/>
            <person name="Land M.L."/>
            <person name="Brown P."/>
            <person name="Lovley D.R."/>
        </authorList>
    </citation>
    <scope>NUCLEOTIDE SEQUENCE [LARGE SCALE GENOMIC DNA]</scope>
    <source>
        <strain evidence="3">DSM 2380 / NBRC 103641 / GraBd1</strain>
    </source>
</reference>
<dbReference type="HOGENOM" id="CLU_132637_0_0_7"/>
<dbReference type="Gene3D" id="3.10.450.40">
    <property type="match status" value="1"/>
</dbReference>
<evidence type="ECO:0000313" key="3">
    <source>
        <dbReference type="Proteomes" id="UP000002534"/>
    </source>
</evidence>